<dbReference type="EMBL" id="CYKH01001363">
    <property type="protein sequence ID" value="CUG86682.1"/>
    <property type="molecule type" value="Genomic_DNA"/>
</dbReference>
<proteinExistence type="predicted"/>
<evidence type="ECO:0000313" key="1">
    <source>
        <dbReference type="EMBL" id="CUG86682.1"/>
    </source>
</evidence>
<name>A0A0S4JCM7_BODSA</name>
<dbReference type="AlphaFoldDB" id="A0A0S4JCM7"/>
<sequence length="192" mass="22402">MRWAVLTTIRPILTMQSGVTEGDMCPHRNTDSYIDNFLICNEEVMKARMVANMWCKTCAAFNVTLNPLTVDENGVPMLSQEFEFRGIRFFKVEGKLHCHVVHKTIKKLLHAFQALQNLTDHNNYMHWDVQRAESAFGLCVYASMVLHIPTHEYYYVYKYIRRIHRKVALFDESRAAPANIWPSRADCSKDQQ</sequence>
<keyword evidence="2" id="KW-1185">Reference proteome</keyword>
<dbReference type="Proteomes" id="UP000051952">
    <property type="component" value="Unassembled WGS sequence"/>
</dbReference>
<dbReference type="VEuPathDB" id="TriTrypDB:BSAL_94170c"/>
<protein>
    <submittedName>
        <fullName evidence="1">Uncharacterized protein</fullName>
    </submittedName>
</protein>
<organism evidence="1 2">
    <name type="scientific">Bodo saltans</name>
    <name type="common">Flagellated protozoan</name>
    <dbReference type="NCBI Taxonomy" id="75058"/>
    <lineage>
        <taxon>Eukaryota</taxon>
        <taxon>Discoba</taxon>
        <taxon>Euglenozoa</taxon>
        <taxon>Kinetoplastea</taxon>
        <taxon>Metakinetoplastina</taxon>
        <taxon>Eubodonida</taxon>
        <taxon>Bodonidae</taxon>
        <taxon>Bodo</taxon>
    </lineage>
</organism>
<gene>
    <name evidence="1" type="ORF">BSAL_94170c</name>
</gene>
<reference evidence="2" key="1">
    <citation type="submission" date="2015-09" db="EMBL/GenBank/DDBJ databases">
        <authorList>
            <consortium name="Pathogen Informatics"/>
        </authorList>
    </citation>
    <scope>NUCLEOTIDE SEQUENCE [LARGE SCALE GENOMIC DNA]</scope>
    <source>
        <strain evidence="2">Lake Konstanz</strain>
    </source>
</reference>
<evidence type="ECO:0000313" key="2">
    <source>
        <dbReference type="Proteomes" id="UP000051952"/>
    </source>
</evidence>
<accession>A0A0S4JCM7</accession>